<evidence type="ECO:0000259" key="13">
    <source>
        <dbReference type="Pfam" id="PF07715"/>
    </source>
</evidence>
<dbReference type="Gene3D" id="2.40.170.20">
    <property type="entry name" value="TonB-dependent receptor, beta-barrel domain"/>
    <property type="match status" value="1"/>
</dbReference>
<dbReference type="RefSeq" id="WP_104810862.1">
    <property type="nucleotide sequence ID" value="NZ_MQUA01000013.1"/>
</dbReference>
<dbReference type="Proteomes" id="UP000239522">
    <property type="component" value="Unassembled WGS sequence"/>
</dbReference>
<comment type="caution">
    <text evidence="14">The sequence shown here is derived from an EMBL/GenBank/DDBJ whole genome shotgun (WGS) entry which is preliminary data.</text>
</comment>
<evidence type="ECO:0008006" key="16">
    <source>
        <dbReference type="Google" id="ProtNLM"/>
    </source>
</evidence>
<keyword evidence="7 10" id="KW-0472">Membrane</keyword>
<feature type="domain" description="TonB-dependent receptor plug" evidence="13">
    <location>
        <begin position="53"/>
        <end position="156"/>
    </location>
</feature>
<dbReference type="CDD" id="cd01347">
    <property type="entry name" value="ligand_gated_channel"/>
    <property type="match status" value="1"/>
</dbReference>
<dbReference type="Gene3D" id="2.170.130.10">
    <property type="entry name" value="TonB-dependent receptor, plug domain"/>
    <property type="match status" value="1"/>
</dbReference>
<feature type="domain" description="TonB-dependent receptor-like beta-barrel" evidence="12">
    <location>
        <begin position="222"/>
        <end position="669"/>
    </location>
</feature>
<keyword evidence="2 10" id="KW-0813">Transport</keyword>
<accession>A0A2S7L1T2</accession>
<dbReference type="InterPro" id="IPR039426">
    <property type="entry name" value="TonB-dep_rcpt-like"/>
</dbReference>
<dbReference type="GO" id="GO:0044718">
    <property type="term" value="P:siderophore transmembrane transport"/>
    <property type="evidence" value="ECO:0007669"/>
    <property type="project" value="TreeGrafter"/>
</dbReference>
<keyword evidence="6 11" id="KW-0798">TonB box</keyword>
<dbReference type="PANTHER" id="PTHR30069:SF29">
    <property type="entry name" value="HEMOGLOBIN AND HEMOGLOBIN-HAPTOGLOBIN-BINDING PROTEIN 1-RELATED"/>
    <property type="match status" value="1"/>
</dbReference>
<evidence type="ECO:0000256" key="2">
    <source>
        <dbReference type="ARBA" id="ARBA00022448"/>
    </source>
</evidence>
<keyword evidence="5" id="KW-0732">Signal</keyword>
<dbReference type="GO" id="GO:0009279">
    <property type="term" value="C:cell outer membrane"/>
    <property type="evidence" value="ECO:0007669"/>
    <property type="project" value="UniProtKB-SubCell"/>
</dbReference>
<dbReference type="GO" id="GO:0015344">
    <property type="term" value="F:siderophore uptake transmembrane transporter activity"/>
    <property type="evidence" value="ECO:0007669"/>
    <property type="project" value="TreeGrafter"/>
</dbReference>
<dbReference type="PANTHER" id="PTHR30069">
    <property type="entry name" value="TONB-DEPENDENT OUTER MEMBRANE RECEPTOR"/>
    <property type="match status" value="1"/>
</dbReference>
<comment type="subcellular location">
    <subcellularLocation>
        <location evidence="1 10">Cell outer membrane</location>
        <topology evidence="1 10">Multi-pass membrane protein</topology>
    </subcellularLocation>
</comment>
<dbReference type="OrthoDB" id="1109239at2"/>
<dbReference type="EMBL" id="MQUA01000013">
    <property type="protein sequence ID" value="PQB08688.1"/>
    <property type="molecule type" value="Genomic_DNA"/>
</dbReference>
<dbReference type="Pfam" id="PF00593">
    <property type="entry name" value="TonB_dep_Rec_b-barrel"/>
    <property type="match status" value="1"/>
</dbReference>
<dbReference type="InterPro" id="IPR000531">
    <property type="entry name" value="Beta-barrel_TonB"/>
</dbReference>
<name>A0A2S7L1T2_9FLAO</name>
<evidence type="ECO:0000256" key="10">
    <source>
        <dbReference type="PROSITE-ProRule" id="PRU01360"/>
    </source>
</evidence>
<comment type="similarity">
    <text evidence="10 11">Belongs to the TonB-dependent receptor family.</text>
</comment>
<evidence type="ECO:0000313" key="15">
    <source>
        <dbReference type="Proteomes" id="UP000239522"/>
    </source>
</evidence>
<evidence type="ECO:0000256" key="11">
    <source>
        <dbReference type="RuleBase" id="RU003357"/>
    </source>
</evidence>
<sequence length="694" mass="78721">MQNQYRLSILCLALFSSQLVISQQEKNVLKDSTKVEILEEVIISATRTKRQLSSLPLPVQLVSKKEIQAVNSIRLSDILNEQTGLITVPDFGGGEGIQLQGLDSQYTLILIDGVPLVGRSAGTLDLSRVSVGNIKQIEIIKGASSSLYGNEALGGVINIITENPENGIKGDVNYRGGSFGTHDASTNINYKKKKLGVNAFVNRFSSYGYDLVDNDAVNTLEPFSNYTLNSKITYEFSESTKLLVSGRFYHQNQDNVASETLKGESEINEWNALLKLDHKFNDSWSSYLEFYATQYKAEEFLNDAIGDSFFQSDFDQRFIRPEFRTTYQLNENNAFIAGIGLTHERLKRTDFFGTPEFNSPYIYAQYDGNITENLNVILGARFDDHSEYQSQFSPKGAVRYKLNDKIALKGSVGYGFKTPDFRQLYFDFTNATVGYTVLGYNAVSTRIPQLDADGQLLSIEVPVSDFENSLKPESSIGYNFGIDYKPISNFKLNVNFFRNDIENLIDTRVIARKTNGQNVFSYYNLNEVYTQGLEFNANYKLNENVTVSGGYQLLYAKDKEAESDFENGRVFARITPNSPSFQLKKDDYFGLFNRSRHMANFKIFYSIPNWNLDTNLRTTYRSKFGLFDTNGNAYLDQYDDFVNGYTIWDFAVNKTIFKHYQLGFGIDNIFNFKNPQNISNIAGSIIYGTFNFNF</sequence>
<evidence type="ECO:0000256" key="6">
    <source>
        <dbReference type="ARBA" id="ARBA00023077"/>
    </source>
</evidence>
<gene>
    <name evidence="14" type="ORF">BST83_12360</name>
</gene>
<organism evidence="14 15">
    <name type="scientific">Polaribacter filamentus</name>
    <dbReference type="NCBI Taxonomy" id="53483"/>
    <lineage>
        <taxon>Bacteria</taxon>
        <taxon>Pseudomonadati</taxon>
        <taxon>Bacteroidota</taxon>
        <taxon>Flavobacteriia</taxon>
        <taxon>Flavobacteriales</taxon>
        <taxon>Flavobacteriaceae</taxon>
    </lineage>
</organism>
<protein>
    <recommendedName>
        <fullName evidence="16">TonB-dependent receptor</fullName>
    </recommendedName>
</protein>
<evidence type="ECO:0000259" key="12">
    <source>
        <dbReference type="Pfam" id="PF00593"/>
    </source>
</evidence>
<evidence type="ECO:0000256" key="8">
    <source>
        <dbReference type="ARBA" id="ARBA00023170"/>
    </source>
</evidence>
<evidence type="ECO:0000256" key="7">
    <source>
        <dbReference type="ARBA" id="ARBA00023136"/>
    </source>
</evidence>
<dbReference type="AlphaFoldDB" id="A0A2S7L1T2"/>
<keyword evidence="3 10" id="KW-1134">Transmembrane beta strand</keyword>
<dbReference type="InterPro" id="IPR012910">
    <property type="entry name" value="Plug_dom"/>
</dbReference>
<evidence type="ECO:0000313" key="14">
    <source>
        <dbReference type="EMBL" id="PQB08688.1"/>
    </source>
</evidence>
<dbReference type="PROSITE" id="PS52016">
    <property type="entry name" value="TONB_DEPENDENT_REC_3"/>
    <property type="match status" value="1"/>
</dbReference>
<keyword evidence="15" id="KW-1185">Reference proteome</keyword>
<evidence type="ECO:0000256" key="9">
    <source>
        <dbReference type="ARBA" id="ARBA00023237"/>
    </source>
</evidence>
<proteinExistence type="inferred from homology"/>
<evidence type="ECO:0000256" key="5">
    <source>
        <dbReference type="ARBA" id="ARBA00022729"/>
    </source>
</evidence>
<dbReference type="InterPro" id="IPR036942">
    <property type="entry name" value="Beta-barrel_TonB_sf"/>
</dbReference>
<evidence type="ECO:0000256" key="4">
    <source>
        <dbReference type="ARBA" id="ARBA00022692"/>
    </source>
</evidence>
<keyword evidence="4 10" id="KW-0812">Transmembrane</keyword>
<dbReference type="Pfam" id="PF07715">
    <property type="entry name" value="Plug"/>
    <property type="match status" value="1"/>
</dbReference>
<keyword evidence="9 10" id="KW-0998">Cell outer membrane</keyword>
<dbReference type="SUPFAM" id="SSF56935">
    <property type="entry name" value="Porins"/>
    <property type="match status" value="1"/>
</dbReference>
<evidence type="ECO:0000256" key="3">
    <source>
        <dbReference type="ARBA" id="ARBA00022452"/>
    </source>
</evidence>
<keyword evidence="8" id="KW-0675">Receptor</keyword>
<evidence type="ECO:0000256" key="1">
    <source>
        <dbReference type="ARBA" id="ARBA00004571"/>
    </source>
</evidence>
<dbReference type="InterPro" id="IPR037066">
    <property type="entry name" value="Plug_dom_sf"/>
</dbReference>
<reference evidence="14 15" key="1">
    <citation type="submission" date="2016-11" db="EMBL/GenBank/DDBJ databases">
        <title>Trade-off between light-utilization and light-protection in marine flavobacteria.</title>
        <authorList>
            <person name="Kumagai Y."/>
        </authorList>
    </citation>
    <scope>NUCLEOTIDE SEQUENCE [LARGE SCALE GENOMIC DNA]</scope>
    <source>
        <strain evidence="14 15">ATCC 700397</strain>
    </source>
</reference>